<name>A0A1T4XN95_9BACT</name>
<dbReference type="GO" id="GO:0015627">
    <property type="term" value="C:type II protein secretion system complex"/>
    <property type="evidence" value="ECO:0007669"/>
    <property type="project" value="TreeGrafter"/>
</dbReference>
<dbReference type="InterPro" id="IPR004846">
    <property type="entry name" value="T2SS/T3SS_dom"/>
</dbReference>
<dbReference type="OrthoDB" id="9775455at2"/>
<dbReference type="GO" id="GO:0009306">
    <property type="term" value="P:protein secretion"/>
    <property type="evidence" value="ECO:0007669"/>
    <property type="project" value="InterPro"/>
</dbReference>
<dbReference type="AlphaFoldDB" id="A0A1T4XN95"/>
<proteinExistence type="inferred from homology"/>
<feature type="region of interest" description="Disordered" evidence="2">
    <location>
        <begin position="453"/>
        <end position="478"/>
    </location>
</feature>
<keyword evidence="3" id="KW-0732">Signal</keyword>
<evidence type="ECO:0000259" key="5">
    <source>
        <dbReference type="Pfam" id="PF13629"/>
    </source>
</evidence>
<dbReference type="InterPro" id="IPR050810">
    <property type="entry name" value="Bact_Secretion_Sys_Channel"/>
</dbReference>
<reference evidence="6 7" key="1">
    <citation type="submission" date="2017-02" db="EMBL/GenBank/DDBJ databases">
        <authorList>
            <person name="Peterson S.W."/>
        </authorList>
    </citation>
    <scope>NUCLEOTIDE SEQUENCE [LARGE SCALE GENOMIC DNA]</scope>
    <source>
        <strain evidence="6 7">DSM 16080</strain>
    </source>
</reference>
<evidence type="ECO:0000259" key="4">
    <source>
        <dbReference type="Pfam" id="PF00263"/>
    </source>
</evidence>
<feature type="domain" description="Pilus formation protein N-terminal" evidence="5">
    <location>
        <begin position="51"/>
        <end position="118"/>
    </location>
</feature>
<evidence type="ECO:0000256" key="2">
    <source>
        <dbReference type="SAM" id="MobiDB-lite"/>
    </source>
</evidence>
<dbReference type="Pfam" id="PF00263">
    <property type="entry name" value="Secretin"/>
    <property type="match status" value="1"/>
</dbReference>
<organism evidence="6 7">
    <name type="scientific">Paucidesulfovibrio gracilis DSM 16080</name>
    <dbReference type="NCBI Taxonomy" id="1121449"/>
    <lineage>
        <taxon>Bacteria</taxon>
        <taxon>Pseudomonadati</taxon>
        <taxon>Thermodesulfobacteriota</taxon>
        <taxon>Desulfovibrionia</taxon>
        <taxon>Desulfovibrionales</taxon>
        <taxon>Desulfovibrionaceae</taxon>
        <taxon>Paucidesulfovibrio</taxon>
    </lineage>
</organism>
<dbReference type="PANTHER" id="PTHR30332">
    <property type="entry name" value="PROBABLE GENERAL SECRETION PATHWAY PROTEIN D"/>
    <property type="match status" value="1"/>
</dbReference>
<keyword evidence="7" id="KW-1185">Reference proteome</keyword>
<sequence length="478" mass="50796">MSIHSIHFIIRRIAPVLLVLLVCAVAPARAQTPEAAPAAPNTGAVMERTVALELAVGQSTILRTDRDVTRVSLANPEAADVIVVSPRQIYLSGKAPSTTTLTLWGGKERILRVYDLAVNADVTELKRMLHQVLPAETGIKVLPTASSVTLAGTVSSTANLDTALTLAENFAPEHVVNLLQVGGVHQVMLEVRIAEMSRSVTRRLGFNFRFTDGSNVAYSLLNNLTGISDGVSTLGENVSGWISGSVAGATAFDLFLDALKTNGLAKILAEPNLVCLSGETANFLAGGEIPVPVPSGLGTLAIEYKPFGVWLEFTPTVLGEGRINLMVSPEVSELDPDHGVTIESITVPALTTRRASTTIELRDGQTFAVAGLLKDNVRENIHKVPGLGELPVLGMLFRSSDYLKEQSELVILVTPHLAKPTNMAGQSLPTDGFNDPSDLEFYLFGMTDGYDSEAARTPAPVPDADTGFDGPFGHTLSN</sequence>
<accession>A0A1T4XN95</accession>
<evidence type="ECO:0000256" key="3">
    <source>
        <dbReference type="SAM" id="SignalP"/>
    </source>
</evidence>
<feature type="signal peptide" evidence="3">
    <location>
        <begin position="1"/>
        <end position="30"/>
    </location>
</feature>
<dbReference type="STRING" id="1121449.SAMN02745704_02242"/>
<dbReference type="InterPro" id="IPR032789">
    <property type="entry name" value="T2SS-T3SS_pil_N"/>
</dbReference>
<dbReference type="RefSeq" id="WP_078717787.1">
    <property type="nucleotide sequence ID" value="NZ_FUYC01000012.1"/>
</dbReference>
<feature type="chain" id="PRO_5012820755" evidence="3">
    <location>
        <begin position="31"/>
        <end position="478"/>
    </location>
</feature>
<dbReference type="Proteomes" id="UP000190027">
    <property type="component" value="Unassembled WGS sequence"/>
</dbReference>
<feature type="domain" description="Type II/III secretion system secretin-like" evidence="4">
    <location>
        <begin position="258"/>
        <end position="417"/>
    </location>
</feature>
<gene>
    <name evidence="6" type="ORF">SAMN02745704_02242</name>
</gene>
<comment type="similarity">
    <text evidence="1">Belongs to the bacterial secretin family.</text>
</comment>
<dbReference type="PANTHER" id="PTHR30332:SF17">
    <property type="entry name" value="TYPE IV PILIATION SYSTEM PROTEIN DR_0774-RELATED"/>
    <property type="match status" value="1"/>
</dbReference>
<evidence type="ECO:0000256" key="1">
    <source>
        <dbReference type="RuleBase" id="RU004003"/>
    </source>
</evidence>
<dbReference type="PRINTS" id="PR00811">
    <property type="entry name" value="BCTERIALGSPD"/>
</dbReference>
<dbReference type="EMBL" id="FUYC01000012">
    <property type="protein sequence ID" value="SKA90581.1"/>
    <property type="molecule type" value="Genomic_DNA"/>
</dbReference>
<dbReference type="Pfam" id="PF13629">
    <property type="entry name" value="T2SS-T3SS_pil_N"/>
    <property type="match status" value="1"/>
</dbReference>
<dbReference type="InterPro" id="IPR001775">
    <property type="entry name" value="GspD/PilQ"/>
</dbReference>
<evidence type="ECO:0000313" key="7">
    <source>
        <dbReference type="Proteomes" id="UP000190027"/>
    </source>
</evidence>
<evidence type="ECO:0000313" key="6">
    <source>
        <dbReference type="EMBL" id="SKA90581.1"/>
    </source>
</evidence>
<protein>
    <submittedName>
        <fullName evidence="6">Pilus assembly protein CpaC</fullName>
    </submittedName>
</protein>